<feature type="active site" description="Proton donor/acceptor" evidence="7">
    <location>
        <position position="330"/>
    </location>
</feature>
<name>A0ABP8P819_9ACTN</name>
<dbReference type="InterPro" id="IPR050979">
    <property type="entry name" value="LD-transpeptidase"/>
</dbReference>
<keyword evidence="11" id="KW-1185">Reference proteome</keyword>
<reference evidence="11" key="1">
    <citation type="journal article" date="2019" name="Int. J. Syst. Evol. Microbiol.">
        <title>The Global Catalogue of Microorganisms (GCM) 10K type strain sequencing project: providing services to taxonomists for standard genome sequencing and annotation.</title>
        <authorList>
            <consortium name="The Broad Institute Genomics Platform"/>
            <consortium name="The Broad Institute Genome Sequencing Center for Infectious Disease"/>
            <person name="Wu L."/>
            <person name="Ma J."/>
        </authorList>
    </citation>
    <scope>NUCLEOTIDE SEQUENCE [LARGE SCALE GENOMIC DNA]</scope>
    <source>
        <strain evidence="11">JCM 17933</strain>
    </source>
</reference>
<proteinExistence type="predicted"/>
<evidence type="ECO:0000256" key="2">
    <source>
        <dbReference type="ARBA" id="ARBA00022679"/>
    </source>
</evidence>
<keyword evidence="6 7" id="KW-0961">Cell wall biogenesis/degradation</keyword>
<feature type="signal peptide" evidence="8">
    <location>
        <begin position="1"/>
        <end position="20"/>
    </location>
</feature>
<keyword evidence="4 7" id="KW-0573">Peptidoglycan synthesis</keyword>
<dbReference type="CDD" id="cd16913">
    <property type="entry name" value="YkuD_like"/>
    <property type="match status" value="1"/>
</dbReference>
<evidence type="ECO:0000256" key="8">
    <source>
        <dbReference type="SAM" id="SignalP"/>
    </source>
</evidence>
<dbReference type="SUPFAM" id="SSF141523">
    <property type="entry name" value="L,D-transpeptidase catalytic domain-like"/>
    <property type="match status" value="1"/>
</dbReference>
<dbReference type="Gene3D" id="2.60.40.3780">
    <property type="match status" value="1"/>
</dbReference>
<evidence type="ECO:0000313" key="10">
    <source>
        <dbReference type="EMBL" id="GAA4482007.1"/>
    </source>
</evidence>
<sequence length="403" mass="43432">MRMHVTASGLKWFISTTTGAAIITSAGCGGGGSSAGQSAVKKGEAAAARVVITPASGTAGVRPDAPVVVRATGGRLADVVLDSGGRRISGEYNRDHTRWQSRWTLQPGSTVNVRASAENANGLVSTAQSSFATEKVTGNTFTASQDEVLESRRGDTYGVGLPIILNFDKPVHDRAAVERSLQVIAEKPVLGSWHWFDDKQVVYRAKSYWPAYQTVKLIAHLGGVKGGKDLYGGKDLVRTYRIGGSHISYLDIANHHMRVEHDGKVVRRVPISAGMGGSTEYTTTSGIHMNMEKDEDVTMTSPGRGPGDPGYYSELIHYAVRVSSAGEYLHQTPGDEGCLGVSNCSHGCIRQPAADAIWYYKQSQPGDPVDITGTDRQVEPDNGWSYYQMSWAKWLKGSALHHH</sequence>
<comment type="pathway">
    <text evidence="1 7">Cell wall biogenesis; peptidoglycan biosynthesis.</text>
</comment>
<dbReference type="PANTHER" id="PTHR30582">
    <property type="entry name" value="L,D-TRANSPEPTIDASE"/>
    <property type="match status" value="1"/>
</dbReference>
<keyword evidence="3 7" id="KW-0133">Cell shape</keyword>
<evidence type="ECO:0000256" key="3">
    <source>
        <dbReference type="ARBA" id="ARBA00022960"/>
    </source>
</evidence>
<feature type="domain" description="L,D-TPase catalytic" evidence="9">
    <location>
        <begin position="246"/>
        <end position="372"/>
    </location>
</feature>
<dbReference type="CDD" id="cd13432">
    <property type="entry name" value="LDT_IgD_like_2"/>
    <property type="match status" value="1"/>
</dbReference>
<dbReference type="InterPro" id="IPR038063">
    <property type="entry name" value="Transpep_catalytic_dom"/>
</dbReference>
<protein>
    <submittedName>
        <fullName evidence="10">Ig-like domain-containing protein</fullName>
    </submittedName>
</protein>
<dbReference type="Gene3D" id="2.60.40.3710">
    <property type="match status" value="1"/>
</dbReference>
<dbReference type="PROSITE" id="PS52029">
    <property type="entry name" value="LD_TPASE"/>
    <property type="match status" value="1"/>
</dbReference>
<evidence type="ECO:0000313" key="11">
    <source>
        <dbReference type="Proteomes" id="UP001500503"/>
    </source>
</evidence>
<gene>
    <name evidence="10" type="ORF">GCM10023191_001690</name>
</gene>
<dbReference type="PANTHER" id="PTHR30582:SF2">
    <property type="entry name" value="L,D-TRANSPEPTIDASE YCIB-RELATED"/>
    <property type="match status" value="1"/>
</dbReference>
<keyword evidence="8" id="KW-0732">Signal</keyword>
<accession>A0ABP8P819</accession>
<dbReference type="Proteomes" id="UP001500503">
    <property type="component" value="Unassembled WGS sequence"/>
</dbReference>
<evidence type="ECO:0000259" key="9">
    <source>
        <dbReference type="PROSITE" id="PS52029"/>
    </source>
</evidence>
<evidence type="ECO:0000256" key="7">
    <source>
        <dbReference type="PROSITE-ProRule" id="PRU01373"/>
    </source>
</evidence>
<evidence type="ECO:0000256" key="6">
    <source>
        <dbReference type="ARBA" id="ARBA00023316"/>
    </source>
</evidence>
<keyword evidence="5" id="KW-0012">Acyltransferase</keyword>
<dbReference type="InterPro" id="IPR041280">
    <property type="entry name" value="Big_10"/>
</dbReference>
<dbReference type="PROSITE" id="PS51257">
    <property type="entry name" value="PROKAR_LIPOPROTEIN"/>
    <property type="match status" value="1"/>
</dbReference>
<organism evidence="10 11">
    <name type="scientific">Actinoallomurus oryzae</name>
    <dbReference type="NCBI Taxonomy" id="502180"/>
    <lineage>
        <taxon>Bacteria</taxon>
        <taxon>Bacillati</taxon>
        <taxon>Actinomycetota</taxon>
        <taxon>Actinomycetes</taxon>
        <taxon>Streptosporangiales</taxon>
        <taxon>Thermomonosporaceae</taxon>
        <taxon>Actinoallomurus</taxon>
    </lineage>
</organism>
<keyword evidence="2" id="KW-0808">Transferase</keyword>
<evidence type="ECO:0000256" key="4">
    <source>
        <dbReference type="ARBA" id="ARBA00022984"/>
    </source>
</evidence>
<feature type="active site" description="Nucleophile" evidence="7">
    <location>
        <position position="348"/>
    </location>
</feature>
<dbReference type="InterPro" id="IPR005490">
    <property type="entry name" value="LD_TPept_cat_dom"/>
</dbReference>
<dbReference type="Gene3D" id="2.40.440.10">
    <property type="entry name" value="L,D-transpeptidase catalytic domain-like"/>
    <property type="match status" value="1"/>
</dbReference>
<dbReference type="Pfam" id="PF17964">
    <property type="entry name" value="Big_10"/>
    <property type="match status" value="1"/>
</dbReference>
<dbReference type="Pfam" id="PF03734">
    <property type="entry name" value="YkuD"/>
    <property type="match status" value="1"/>
</dbReference>
<feature type="chain" id="PRO_5045117391" evidence="8">
    <location>
        <begin position="21"/>
        <end position="403"/>
    </location>
</feature>
<comment type="caution">
    <text evidence="10">The sequence shown here is derived from an EMBL/GenBank/DDBJ whole genome shotgun (WGS) entry which is preliminary data.</text>
</comment>
<evidence type="ECO:0000256" key="1">
    <source>
        <dbReference type="ARBA" id="ARBA00004752"/>
    </source>
</evidence>
<dbReference type="EMBL" id="BAABHF010000006">
    <property type="protein sequence ID" value="GAA4482007.1"/>
    <property type="molecule type" value="Genomic_DNA"/>
</dbReference>
<evidence type="ECO:0000256" key="5">
    <source>
        <dbReference type="ARBA" id="ARBA00023315"/>
    </source>
</evidence>